<dbReference type="FunFam" id="3.40.50.2020:FF:000001">
    <property type="entry name" value="Ribose-phosphate pyrophosphokinase"/>
    <property type="match status" value="1"/>
</dbReference>
<dbReference type="InterPro" id="IPR029099">
    <property type="entry name" value="Pribosyltran_N"/>
</dbReference>
<feature type="binding site" evidence="12">
    <location>
        <position position="178"/>
    </location>
    <ligand>
        <name>Mg(2+)</name>
        <dbReference type="ChEBI" id="CHEBI:18420"/>
    </ligand>
</feature>
<feature type="binding site" evidence="12">
    <location>
        <position position="137"/>
    </location>
    <ligand>
        <name>Mg(2+)</name>
        <dbReference type="ChEBI" id="CHEBI:18420"/>
    </ligand>
</feature>
<dbReference type="NCBIfam" id="NF002320">
    <property type="entry name" value="PRK01259.1"/>
    <property type="match status" value="1"/>
</dbReference>
<keyword evidence="12" id="KW-0963">Cytoplasm</keyword>
<comment type="cofactor">
    <cofactor evidence="12">
        <name>Mg(2+)</name>
        <dbReference type="ChEBI" id="CHEBI:18420"/>
    </cofactor>
    <text evidence="12">Binds 2 Mg(2+) ions per subunit.</text>
</comment>
<dbReference type="FunFam" id="3.40.50.2020:FF:000002">
    <property type="entry name" value="Ribose-phosphate pyrophosphokinase"/>
    <property type="match status" value="1"/>
</dbReference>
<dbReference type="GO" id="GO:0006164">
    <property type="term" value="P:purine nucleotide biosynthetic process"/>
    <property type="evidence" value="ECO:0007669"/>
    <property type="project" value="TreeGrafter"/>
</dbReference>
<feature type="binding site" evidence="12">
    <location>
        <position position="203"/>
    </location>
    <ligand>
        <name>D-ribose 5-phosphate</name>
        <dbReference type="ChEBI" id="CHEBI:78346"/>
    </ligand>
</feature>
<dbReference type="Pfam" id="PF13793">
    <property type="entry name" value="Pribosyltran_N"/>
    <property type="match status" value="1"/>
</dbReference>
<evidence type="ECO:0000256" key="4">
    <source>
        <dbReference type="ARBA" id="ARBA00022727"/>
    </source>
</evidence>
<comment type="similarity">
    <text evidence="11 12">Belongs to the ribose-phosphate pyrophosphokinase family. Class I subfamily.</text>
</comment>
<dbReference type="GO" id="GO:0009156">
    <property type="term" value="P:ribonucleoside monophosphate biosynthetic process"/>
    <property type="evidence" value="ECO:0007669"/>
    <property type="project" value="InterPro"/>
</dbReference>
<dbReference type="InterPro" id="IPR037515">
    <property type="entry name" value="Rib-P_diPkinase_bac"/>
</dbReference>
<feature type="binding site" evidence="12">
    <location>
        <begin position="231"/>
        <end position="235"/>
    </location>
    <ligand>
        <name>D-ribose 5-phosphate</name>
        <dbReference type="ChEBI" id="CHEBI:78346"/>
    </ligand>
</feature>
<comment type="catalytic activity">
    <reaction evidence="9 12">
        <text>D-ribose 5-phosphate + ATP = 5-phospho-alpha-D-ribose 1-diphosphate + AMP + H(+)</text>
        <dbReference type="Rhea" id="RHEA:15609"/>
        <dbReference type="ChEBI" id="CHEBI:15378"/>
        <dbReference type="ChEBI" id="CHEBI:30616"/>
        <dbReference type="ChEBI" id="CHEBI:58017"/>
        <dbReference type="ChEBI" id="CHEBI:78346"/>
        <dbReference type="ChEBI" id="CHEBI:456215"/>
        <dbReference type="EC" id="2.7.6.1"/>
    </reaction>
</comment>
<dbReference type="HAMAP" id="MF_00583_B">
    <property type="entry name" value="RibP_PPkinase_B"/>
    <property type="match status" value="1"/>
</dbReference>
<keyword evidence="5 12" id="KW-0547">Nucleotide-binding</keyword>
<evidence type="ECO:0000256" key="7">
    <source>
        <dbReference type="ARBA" id="ARBA00022840"/>
    </source>
</evidence>
<feature type="active site" evidence="12">
    <location>
        <position position="201"/>
    </location>
</feature>
<evidence type="ECO:0000256" key="9">
    <source>
        <dbReference type="ARBA" id="ARBA00049535"/>
    </source>
</evidence>
<dbReference type="PANTHER" id="PTHR10210:SF41">
    <property type="entry name" value="RIBOSE-PHOSPHATE PYROPHOSPHOKINASE 1, CHLOROPLASTIC"/>
    <property type="match status" value="1"/>
</dbReference>
<dbReference type="NCBIfam" id="NF002618">
    <property type="entry name" value="PRK02269.1"/>
    <property type="match status" value="1"/>
</dbReference>
<organism evidence="14 15">
    <name type="scientific">Fusobacterium equinum</name>
    <dbReference type="NCBI Taxonomy" id="134605"/>
    <lineage>
        <taxon>Bacteria</taxon>
        <taxon>Fusobacteriati</taxon>
        <taxon>Fusobacteriota</taxon>
        <taxon>Fusobacteriia</taxon>
        <taxon>Fusobacteriales</taxon>
        <taxon>Fusobacteriaceae</taxon>
        <taxon>Fusobacterium</taxon>
    </lineage>
</organism>
<dbReference type="GO" id="GO:0006015">
    <property type="term" value="P:5-phosphoribose 1-diphosphate biosynthetic process"/>
    <property type="evidence" value="ECO:0007669"/>
    <property type="project" value="UniProtKB-UniRule"/>
</dbReference>
<dbReference type="InterPro" id="IPR029057">
    <property type="entry name" value="PRTase-like"/>
</dbReference>
<evidence type="ECO:0000256" key="8">
    <source>
        <dbReference type="ARBA" id="ARBA00022842"/>
    </source>
</evidence>
<dbReference type="InterPro" id="IPR000842">
    <property type="entry name" value="PRib_PP_synth_CS"/>
</dbReference>
<dbReference type="SUPFAM" id="SSF53271">
    <property type="entry name" value="PRTase-like"/>
    <property type="match status" value="1"/>
</dbReference>
<feature type="binding site" evidence="12">
    <location>
        <begin position="103"/>
        <end position="104"/>
    </location>
    <ligand>
        <name>ATP</name>
        <dbReference type="ChEBI" id="CHEBI:30616"/>
    </ligand>
</feature>
<evidence type="ECO:0000256" key="12">
    <source>
        <dbReference type="HAMAP-Rule" id="MF_00583"/>
    </source>
</evidence>
<comment type="function">
    <text evidence="10 12">Involved in the biosynthesis of the central metabolite phospho-alpha-D-ribosyl-1-pyrophosphate (PRPP) via the transfer of pyrophosphoryl group from ATP to 1-hydroxyl of ribose-5-phosphate (Rib-5-P).</text>
</comment>
<evidence type="ECO:0000256" key="10">
    <source>
        <dbReference type="ARBA" id="ARBA00054914"/>
    </source>
</evidence>
<keyword evidence="15" id="KW-1185">Reference proteome</keyword>
<evidence type="ECO:0000259" key="13">
    <source>
        <dbReference type="Pfam" id="PF13793"/>
    </source>
</evidence>
<keyword evidence="6 12" id="KW-0418">Kinase</keyword>
<dbReference type="GO" id="GO:0016301">
    <property type="term" value="F:kinase activity"/>
    <property type="evidence" value="ECO:0007669"/>
    <property type="project" value="UniProtKB-KW"/>
</dbReference>
<comment type="pathway">
    <text evidence="1 12">Metabolic intermediate biosynthesis; 5-phospho-alpha-D-ribose 1-diphosphate biosynthesis; 5-phospho-alpha-D-ribose 1-diphosphate from D-ribose 5-phosphate (route I): step 1/1.</text>
</comment>
<keyword evidence="3 12" id="KW-0479">Metal-binding</keyword>
<sequence length="322" mass="35762">MNGGRRMVDSVKIFAGTSNKELAQKIAEKYGMELGKAEVVRFKDGEVFVKIDETVRGRDVFVVQPTSEPVNENLMELLIFVDALKRASAKSINVIVPYYGYARQDRKSSPREPITSKLVANLLTKAGVTRLLTMDLHADQIQGFFDIPVDHLQALPLMVKYFKSKGFYGDKVVVVSPDIGGVKRARKLAEKLDCKIAIIDKRRPKPNMSEVMNLIGEVEGKIAIFIDDMIDTAGTITNGATAIMERGAKEAYACCTHAVFSDPAIERLTASSLTEIIVTDSIRLPERKKIDKVKILSVDELFAEAINRVVHNQSVSELFEVK</sequence>
<keyword evidence="8 12" id="KW-0460">Magnesium</keyword>
<keyword evidence="7 12" id="KW-0067">ATP-binding</keyword>
<dbReference type="CDD" id="cd06223">
    <property type="entry name" value="PRTases_typeI"/>
    <property type="match status" value="1"/>
</dbReference>
<dbReference type="PANTHER" id="PTHR10210">
    <property type="entry name" value="RIBOSE-PHOSPHATE DIPHOSPHOKINASE FAMILY MEMBER"/>
    <property type="match status" value="1"/>
</dbReference>
<dbReference type="GO" id="GO:0005737">
    <property type="term" value="C:cytoplasm"/>
    <property type="evidence" value="ECO:0007669"/>
    <property type="project" value="UniProtKB-SubCell"/>
</dbReference>
<gene>
    <name evidence="12" type="primary">prs</name>
    <name evidence="14" type="ORF">HMPREF3206_00809</name>
</gene>
<evidence type="ECO:0000256" key="5">
    <source>
        <dbReference type="ARBA" id="ARBA00022741"/>
    </source>
</evidence>
<evidence type="ECO:0000313" key="14">
    <source>
        <dbReference type="EMBL" id="KXA14978.1"/>
    </source>
</evidence>
<evidence type="ECO:0000256" key="11">
    <source>
        <dbReference type="ARBA" id="ARBA00061444"/>
    </source>
</evidence>
<proteinExistence type="inferred from homology"/>
<name>A0A133NFA4_9FUSO</name>
<dbReference type="EC" id="2.7.6.1" evidence="12"/>
<comment type="subunit">
    <text evidence="12">Homohexamer.</text>
</comment>
<dbReference type="AlphaFoldDB" id="A0A133NFA4"/>
<dbReference type="UniPathway" id="UPA00087">
    <property type="reaction ID" value="UER00172"/>
</dbReference>
<dbReference type="InterPro" id="IPR005946">
    <property type="entry name" value="Rib-P_diPkinase"/>
</dbReference>
<evidence type="ECO:0000256" key="3">
    <source>
        <dbReference type="ARBA" id="ARBA00022723"/>
    </source>
</evidence>
<dbReference type="GO" id="GO:0005524">
    <property type="term" value="F:ATP binding"/>
    <property type="evidence" value="ECO:0007669"/>
    <property type="project" value="UniProtKB-KW"/>
</dbReference>
<dbReference type="STRING" id="134605.HMPREF3206_00809"/>
<dbReference type="InterPro" id="IPR000836">
    <property type="entry name" value="PRTase_dom"/>
</dbReference>
<keyword evidence="4 12" id="KW-0545">Nucleotide biosynthesis</keyword>
<dbReference type="Proteomes" id="UP000070617">
    <property type="component" value="Unassembled WGS sequence"/>
</dbReference>
<reference evidence="15" key="1">
    <citation type="submission" date="2016-01" db="EMBL/GenBank/DDBJ databases">
        <authorList>
            <person name="Mitreva M."/>
            <person name="Pepin K.H."/>
            <person name="Mihindukulasuriya K.A."/>
            <person name="Fulton R."/>
            <person name="Fronick C."/>
            <person name="O'Laughlin M."/>
            <person name="Miner T."/>
            <person name="Herter B."/>
            <person name="Rosa B.A."/>
            <person name="Cordes M."/>
            <person name="Tomlinson C."/>
            <person name="Wollam A."/>
            <person name="Palsikar V.B."/>
            <person name="Mardis E.R."/>
            <person name="Wilson R.K."/>
        </authorList>
    </citation>
    <scope>NUCLEOTIDE SEQUENCE [LARGE SCALE GENOMIC DNA]</scope>
    <source>
        <strain evidence="15">CMW8396</strain>
    </source>
</reference>
<keyword evidence="2 12" id="KW-0808">Transferase</keyword>
<dbReference type="GO" id="GO:0002189">
    <property type="term" value="C:ribose phosphate diphosphokinase complex"/>
    <property type="evidence" value="ECO:0007669"/>
    <property type="project" value="TreeGrafter"/>
</dbReference>
<accession>A0A133NFA4</accession>
<evidence type="ECO:0000313" key="15">
    <source>
        <dbReference type="Proteomes" id="UP000070617"/>
    </source>
</evidence>
<dbReference type="Pfam" id="PF14572">
    <property type="entry name" value="Pribosyl_synth"/>
    <property type="match status" value="1"/>
</dbReference>
<evidence type="ECO:0000256" key="2">
    <source>
        <dbReference type="ARBA" id="ARBA00022679"/>
    </source>
</evidence>
<dbReference type="SMART" id="SM01400">
    <property type="entry name" value="Pribosyltran_N"/>
    <property type="match status" value="1"/>
</dbReference>
<feature type="binding site" evidence="12">
    <location>
        <begin position="44"/>
        <end position="46"/>
    </location>
    <ligand>
        <name>ATP</name>
        <dbReference type="ChEBI" id="CHEBI:30616"/>
    </ligand>
</feature>
<dbReference type="PROSITE" id="PS00114">
    <property type="entry name" value="PRPP_SYNTHASE"/>
    <property type="match status" value="1"/>
</dbReference>
<evidence type="ECO:0000256" key="6">
    <source>
        <dbReference type="ARBA" id="ARBA00022777"/>
    </source>
</evidence>
<protein>
    <recommendedName>
        <fullName evidence="12">Ribose-phosphate pyrophosphokinase</fullName>
        <shortName evidence="12">RPPK</shortName>
        <ecNumber evidence="12">2.7.6.1</ecNumber>
    </recommendedName>
    <alternativeName>
        <fullName evidence="12">5-phospho-D-ribosyl alpha-1-diphosphate synthase</fullName>
    </alternativeName>
    <alternativeName>
        <fullName evidence="12">Phosphoribosyl diphosphate synthase</fullName>
    </alternativeName>
    <alternativeName>
        <fullName evidence="12">Phosphoribosyl pyrophosphate synthase</fullName>
        <shortName evidence="12">P-Rib-PP synthase</shortName>
        <shortName evidence="12">PRPP synthase</shortName>
        <shortName evidence="12">PRPPase</shortName>
    </alternativeName>
</protein>
<dbReference type="GO" id="GO:0004749">
    <property type="term" value="F:ribose phosphate diphosphokinase activity"/>
    <property type="evidence" value="ECO:0007669"/>
    <property type="project" value="UniProtKB-UniRule"/>
</dbReference>
<dbReference type="Gene3D" id="3.40.50.2020">
    <property type="match status" value="2"/>
</dbReference>
<evidence type="ECO:0000256" key="1">
    <source>
        <dbReference type="ARBA" id="ARBA00004996"/>
    </source>
</evidence>
<comment type="caution">
    <text evidence="14">The sequence shown here is derived from an EMBL/GenBank/DDBJ whole genome shotgun (WGS) entry which is preliminary data.</text>
</comment>
<dbReference type="PATRIC" id="fig|134605.3.peg.806"/>
<dbReference type="EMBL" id="LRPX01000035">
    <property type="protein sequence ID" value="KXA14978.1"/>
    <property type="molecule type" value="Genomic_DNA"/>
</dbReference>
<feature type="binding site" evidence="12">
    <location>
        <position position="227"/>
    </location>
    <ligand>
        <name>D-ribose 5-phosphate</name>
        <dbReference type="ChEBI" id="CHEBI:78346"/>
    </ligand>
</feature>
<comment type="subcellular location">
    <subcellularLocation>
        <location evidence="12">Cytoplasm</location>
    </subcellularLocation>
</comment>
<dbReference type="GO" id="GO:0000287">
    <property type="term" value="F:magnesium ion binding"/>
    <property type="evidence" value="ECO:0007669"/>
    <property type="project" value="UniProtKB-UniRule"/>
</dbReference>
<dbReference type="NCBIfam" id="TIGR01251">
    <property type="entry name" value="ribP_PPkin"/>
    <property type="match status" value="1"/>
</dbReference>
<feature type="domain" description="Ribose-phosphate pyrophosphokinase N-terminal" evidence="13">
    <location>
        <begin position="11"/>
        <end position="127"/>
    </location>
</feature>